<gene>
    <name evidence="1" type="ORF">FBU59_000095</name>
</gene>
<evidence type="ECO:0000313" key="1">
    <source>
        <dbReference type="EMBL" id="KAJ1951523.1"/>
    </source>
</evidence>
<accession>A0ACC1JHT2</accession>
<dbReference type="Proteomes" id="UP001150603">
    <property type="component" value="Unassembled WGS sequence"/>
</dbReference>
<name>A0ACC1JHT2_9FUNG</name>
<reference evidence="1" key="1">
    <citation type="submission" date="2022-07" db="EMBL/GenBank/DDBJ databases">
        <title>Phylogenomic reconstructions and comparative analyses of Kickxellomycotina fungi.</title>
        <authorList>
            <person name="Reynolds N.K."/>
            <person name="Stajich J.E."/>
            <person name="Barry K."/>
            <person name="Grigoriev I.V."/>
            <person name="Crous P."/>
            <person name="Smith M.E."/>
        </authorList>
    </citation>
    <scope>NUCLEOTIDE SEQUENCE</scope>
    <source>
        <strain evidence="1">NRRL 5244</strain>
    </source>
</reference>
<proteinExistence type="predicted"/>
<keyword evidence="2" id="KW-1185">Reference proteome</keyword>
<evidence type="ECO:0000313" key="2">
    <source>
        <dbReference type="Proteomes" id="UP001150603"/>
    </source>
</evidence>
<comment type="caution">
    <text evidence="1">The sequence shown here is derived from an EMBL/GenBank/DDBJ whole genome shotgun (WGS) entry which is preliminary data.</text>
</comment>
<protein>
    <submittedName>
        <fullName evidence="1">Uncharacterized protein</fullName>
    </submittedName>
</protein>
<organism evidence="1 2">
    <name type="scientific">Linderina macrospora</name>
    <dbReference type="NCBI Taxonomy" id="4868"/>
    <lineage>
        <taxon>Eukaryota</taxon>
        <taxon>Fungi</taxon>
        <taxon>Fungi incertae sedis</taxon>
        <taxon>Zoopagomycota</taxon>
        <taxon>Kickxellomycotina</taxon>
        <taxon>Kickxellomycetes</taxon>
        <taxon>Kickxellales</taxon>
        <taxon>Kickxellaceae</taxon>
        <taxon>Linderina</taxon>
    </lineage>
</organism>
<feature type="non-terminal residue" evidence="1">
    <location>
        <position position="144"/>
    </location>
</feature>
<sequence>MKFAATILAAAAFAFSSVQADLDWTADSTLQCAQQNWGAIKSAADPMLSTASSMLTSDMMTSLKDLLDSDGNLISDPSIDQLRQAAQIFPTSLFEAFAGDLINKCLATYVSSDSAATDAETTASSNTDAADTTTSSSSSEDSTG</sequence>
<dbReference type="EMBL" id="JANBPW010000007">
    <property type="protein sequence ID" value="KAJ1951523.1"/>
    <property type="molecule type" value="Genomic_DNA"/>
</dbReference>